<reference evidence="2 3" key="1">
    <citation type="submission" date="2024-05" db="EMBL/GenBank/DDBJ databases">
        <title>Haplotype-resolved chromosome-level genome assembly of Huyou (Citrus changshanensis).</title>
        <authorList>
            <person name="Miao C."/>
            <person name="Chen W."/>
            <person name="Wu Y."/>
            <person name="Wang L."/>
            <person name="Zhao S."/>
            <person name="Grierson D."/>
            <person name="Xu C."/>
            <person name="Chen K."/>
        </authorList>
    </citation>
    <scope>NUCLEOTIDE SEQUENCE [LARGE SCALE GENOMIC DNA]</scope>
    <source>
        <strain evidence="2">01-14</strain>
        <tissue evidence="2">Leaf</tissue>
    </source>
</reference>
<evidence type="ECO:0000313" key="2">
    <source>
        <dbReference type="EMBL" id="KAK9197921.1"/>
    </source>
</evidence>
<sequence length="101" mass="11252">MEFNGESILFGLLVLVHHKPSQAAVPSDNGNIAMILRTPRVHVNSIITVDSSYFLEFPQKLQRNNGGTDIEVGEETVKIQEEETRAFEADIGSINSTIDFY</sequence>
<keyword evidence="3" id="KW-1185">Reference proteome</keyword>
<evidence type="ECO:0000256" key="1">
    <source>
        <dbReference type="SAM" id="SignalP"/>
    </source>
</evidence>
<dbReference type="Proteomes" id="UP001428341">
    <property type="component" value="Unassembled WGS sequence"/>
</dbReference>
<dbReference type="AlphaFoldDB" id="A0AAP0M7B4"/>
<gene>
    <name evidence="2" type="ORF">WN944_013104</name>
</gene>
<dbReference type="EMBL" id="JBCGBO010000005">
    <property type="protein sequence ID" value="KAK9197921.1"/>
    <property type="molecule type" value="Genomic_DNA"/>
</dbReference>
<comment type="caution">
    <text evidence="2">The sequence shown here is derived from an EMBL/GenBank/DDBJ whole genome shotgun (WGS) entry which is preliminary data.</text>
</comment>
<feature type="signal peptide" evidence="1">
    <location>
        <begin position="1"/>
        <end position="23"/>
    </location>
</feature>
<feature type="chain" id="PRO_5042978707" evidence="1">
    <location>
        <begin position="24"/>
        <end position="101"/>
    </location>
</feature>
<name>A0AAP0M7B4_9ROSI</name>
<evidence type="ECO:0000313" key="3">
    <source>
        <dbReference type="Proteomes" id="UP001428341"/>
    </source>
</evidence>
<keyword evidence="1" id="KW-0732">Signal</keyword>
<proteinExistence type="predicted"/>
<organism evidence="2 3">
    <name type="scientific">Citrus x changshan-huyou</name>
    <dbReference type="NCBI Taxonomy" id="2935761"/>
    <lineage>
        <taxon>Eukaryota</taxon>
        <taxon>Viridiplantae</taxon>
        <taxon>Streptophyta</taxon>
        <taxon>Embryophyta</taxon>
        <taxon>Tracheophyta</taxon>
        <taxon>Spermatophyta</taxon>
        <taxon>Magnoliopsida</taxon>
        <taxon>eudicotyledons</taxon>
        <taxon>Gunneridae</taxon>
        <taxon>Pentapetalae</taxon>
        <taxon>rosids</taxon>
        <taxon>malvids</taxon>
        <taxon>Sapindales</taxon>
        <taxon>Rutaceae</taxon>
        <taxon>Aurantioideae</taxon>
        <taxon>Citrus</taxon>
    </lineage>
</organism>
<protein>
    <submittedName>
        <fullName evidence="2">Uncharacterized protein</fullName>
    </submittedName>
</protein>
<accession>A0AAP0M7B4</accession>